<organism evidence="1 2">
    <name type="scientific">Brevibacillus formosus</name>
    <dbReference type="NCBI Taxonomy" id="54913"/>
    <lineage>
        <taxon>Bacteria</taxon>
        <taxon>Bacillati</taxon>
        <taxon>Bacillota</taxon>
        <taxon>Bacilli</taxon>
        <taxon>Bacillales</taxon>
        <taxon>Paenibacillaceae</taxon>
        <taxon>Brevibacillus</taxon>
    </lineage>
</organism>
<name>A0A220MHT7_9BACL</name>
<evidence type="ECO:0000313" key="1">
    <source>
        <dbReference type="EMBL" id="ASJ54170.1"/>
    </source>
</evidence>
<evidence type="ECO:0000313" key="2">
    <source>
        <dbReference type="Proteomes" id="UP000197781"/>
    </source>
</evidence>
<proteinExistence type="predicted"/>
<dbReference type="AlphaFoldDB" id="A0A220MHT7"/>
<sequence length="65" mass="7098">MLTKRSVLILVAPSLVSVDFEEVSFPFQLFWVVLAAEGTEFPCNGRVAPWAVVAKLGTVTTELNC</sequence>
<gene>
    <name evidence="1" type="ORF">BP422_11810</name>
</gene>
<accession>A0A220MHT7</accession>
<reference evidence="1 2" key="1">
    <citation type="submission" date="2016-11" db="EMBL/GenBank/DDBJ databases">
        <authorList>
            <person name="Jaros S."/>
            <person name="Januszkiewicz K."/>
            <person name="Wedrychowicz H."/>
        </authorList>
    </citation>
    <scope>NUCLEOTIDE SEQUENCE [LARGE SCALE GENOMIC DNA]</scope>
    <source>
        <strain evidence="1 2">NF2</strain>
    </source>
</reference>
<dbReference type="Proteomes" id="UP000197781">
    <property type="component" value="Chromosome"/>
</dbReference>
<protein>
    <submittedName>
        <fullName evidence="1">Uncharacterized protein</fullName>
    </submittedName>
</protein>
<dbReference type="KEGG" id="bfm:BP422_11810"/>
<dbReference type="EMBL" id="CP018145">
    <property type="protein sequence ID" value="ASJ54170.1"/>
    <property type="molecule type" value="Genomic_DNA"/>
</dbReference>